<name>A0A1X4H2R6_HALEZ</name>
<gene>
    <name evidence="2" type="ORF">B9H04_09800</name>
</gene>
<accession>A0A1X4H2R6</accession>
<feature type="compositionally biased region" description="Basic and acidic residues" evidence="1">
    <location>
        <begin position="78"/>
        <end position="95"/>
    </location>
</feature>
<proteinExistence type="predicted"/>
<evidence type="ECO:0000256" key="1">
    <source>
        <dbReference type="SAM" id="MobiDB-lite"/>
    </source>
</evidence>
<feature type="region of interest" description="Disordered" evidence="1">
    <location>
        <begin position="64"/>
        <end position="95"/>
    </location>
</feature>
<dbReference type="Proteomes" id="UP000193587">
    <property type="component" value="Unassembled WGS sequence"/>
</dbReference>
<evidence type="ECO:0000313" key="2">
    <source>
        <dbReference type="EMBL" id="OSP04851.1"/>
    </source>
</evidence>
<evidence type="ECO:0008006" key="4">
    <source>
        <dbReference type="Google" id="ProtNLM"/>
    </source>
</evidence>
<dbReference type="AlphaFoldDB" id="A0A1X4H2R6"/>
<protein>
    <recommendedName>
        <fullName evidence="4">ParB/Sulfiredoxin domain-containing protein</fullName>
    </recommendedName>
</protein>
<evidence type="ECO:0000313" key="3">
    <source>
        <dbReference type="Proteomes" id="UP000193587"/>
    </source>
</evidence>
<sequence>MGPRWERAASRDGGVPVVAIGRDGEIQLCEGFHRAAVASVFELDEITVNGLCRHEEWQRIRDRIASDPSAARSQEPPIEPREHPDLRDLFPDETR</sequence>
<comment type="caution">
    <text evidence="2">The sequence shown here is derived from an EMBL/GenBank/DDBJ whole genome shotgun (WGS) entry which is preliminary data.</text>
</comment>
<reference evidence="2 3" key="1">
    <citation type="submission" date="2017-04" db="EMBL/GenBank/DDBJ databases">
        <title>MLSA of the genus Halorubrum.</title>
        <authorList>
            <person name="De La Haba R."/>
            <person name="Sanchez-Porro C."/>
            <person name="Infante-Dominguez C."/>
            <person name="Ventosa A."/>
        </authorList>
    </citation>
    <scope>NUCLEOTIDE SEQUENCE [LARGE SCALE GENOMIC DNA]</scope>
    <source>
        <strain evidence="2 3">DSM 17463</strain>
    </source>
</reference>
<organism evidence="2 3">
    <name type="scientific">Halorubrum ezzemoulense DSM 17463</name>
    <dbReference type="NCBI Taxonomy" id="1121945"/>
    <lineage>
        <taxon>Archaea</taxon>
        <taxon>Methanobacteriati</taxon>
        <taxon>Methanobacteriota</taxon>
        <taxon>Stenosarchaea group</taxon>
        <taxon>Halobacteria</taxon>
        <taxon>Halobacteriales</taxon>
        <taxon>Haloferacaceae</taxon>
        <taxon>Halorubrum</taxon>
    </lineage>
</organism>
<dbReference type="EMBL" id="NEDJ01000030">
    <property type="protein sequence ID" value="OSP04851.1"/>
    <property type="molecule type" value="Genomic_DNA"/>
</dbReference>